<evidence type="ECO:0000256" key="4">
    <source>
        <dbReference type="ARBA" id="ARBA00023143"/>
    </source>
</evidence>
<reference evidence="9" key="1">
    <citation type="submission" date="2014-09" db="EMBL/GenBank/DDBJ databases">
        <title>Vibrio variabilis JCM 19239. (C206) whole genome shotgun sequence.</title>
        <authorList>
            <person name="Sawabe T."/>
            <person name="Meirelles P."/>
            <person name="Nakanishi M."/>
            <person name="Sayaka M."/>
            <person name="Hattori M."/>
            <person name="Ohkuma M."/>
        </authorList>
    </citation>
    <scope>NUCLEOTIDE SEQUENCE [LARGE SCALE GENOMIC DNA]</scope>
    <source>
        <strain evidence="9">JCM 19239</strain>
    </source>
</reference>
<sequence length="245" mass="27252">MNVDAVQLATNFATLDVQPFELRYSQKLSTISSQTSAINRIKSALQKLDDQAYEFTKFGATLMQKATTTSSDDYLSVTTGSSVTDLDLDIFVHKLAQNHQMMVDVSSTDPSDVMASDGSFTVTNTKSGDAQSINIMDADSDASGDVTYSEFVTYFNGQFEDSMQAVIVKSQGAMKVLFSAVSEGEEKTSVYRVMRPVIGERRMSRLLLWCSQGKMRKFPLVEKRALYSRIIATRLKIWSQVSMSR</sequence>
<evidence type="ECO:0000259" key="7">
    <source>
        <dbReference type="Pfam" id="PF02465"/>
    </source>
</evidence>
<dbReference type="PROSITE" id="PS00018">
    <property type="entry name" value="EF_HAND_1"/>
    <property type="match status" value="1"/>
</dbReference>
<dbReference type="PANTHER" id="PTHR30288:SF0">
    <property type="entry name" value="FLAGELLAR HOOK-ASSOCIATED PROTEIN 2"/>
    <property type="match status" value="1"/>
</dbReference>
<dbReference type="InterPro" id="IPR003481">
    <property type="entry name" value="FliD_N"/>
</dbReference>
<keyword evidence="4" id="KW-0975">Bacterial flagellum</keyword>
<protein>
    <recommendedName>
        <fullName evidence="6">Filament cap protein</fullName>
    </recommendedName>
    <alternativeName>
        <fullName evidence="5">Flagellar cap protein</fullName>
    </alternativeName>
</protein>
<keyword evidence="9" id="KW-1185">Reference proteome</keyword>
<keyword evidence="8" id="KW-0282">Flagellum</keyword>
<proteinExistence type="inferred from homology"/>
<evidence type="ECO:0000313" key="8">
    <source>
        <dbReference type="EMBL" id="GAL27537.1"/>
    </source>
</evidence>
<accession>A0ABQ0JFJ9</accession>
<dbReference type="PANTHER" id="PTHR30288">
    <property type="entry name" value="FLAGELLAR CAP/ASSEMBLY PROTEIN FLID"/>
    <property type="match status" value="1"/>
</dbReference>
<dbReference type="InterPro" id="IPR040026">
    <property type="entry name" value="FliD"/>
</dbReference>
<keyword evidence="8" id="KW-0966">Cell projection</keyword>
<comment type="subcellular location">
    <subcellularLocation>
        <location evidence="1">Bacterial flagellum</location>
    </subcellularLocation>
</comment>
<name>A0ABQ0JFJ9_9VIBR</name>
<evidence type="ECO:0000256" key="2">
    <source>
        <dbReference type="ARBA" id="ARBA00009764"/>
    </source>
</evidence>
<comment type="subunit">
    <text evidence="3">Homopentamer.</text>
</comment>
<evidence type="ECO:0000256" key="6">
    <source>
        <dbReference type="ARBA" id="ARBA00033192"/>
    </source>
</evidence>
<dbReference type="InterPro" id="IPR018247">
    <property type="entry name" value="EF_Hand_1_Ca_BS"/>
</dbReference>
<evidence type="ECO:0000256" key="1">
    <source>
        <dbReference type="ARBA" id="ARBA00004365"/>
    </source>
</evidence>
<evidence type="ECO:0000256" key="3">
    <source>
        <dbReference type="ARBA" id="ARBA00011255"/>
    </source>
</evidence>
<gene>
    <name evidence="8" type="ORF">JCM19239_2499</name>
</gene>
<feature type="domain" description="Flagellar hook-associated protein 2 N-terminal" evidence="7">
    <location>
        <begin position="4"/>
        <end position="99"/>
    </location>
</feature>
<comment type="similarity">
    <text evidence="2">Belongs to the FliD family.</text>
</comment>
<keyword evidence="8" id="KW-0969">Cilium</keyword>
<organism evidence="8 9">
    <name type="scientific">Vibrio variabilis</name>
    <dbReference type="NCBI Taxonomy" id="990271"/>
    <lineage>
        <taxon>Bacteria</taxon>
        <taxon>Pseudomonadati</taxon>
        <taxon>Pseudomonadota</taxon>
        <taxon>Gammaproteobacteria</taxon>
        <taxon>Vibrionales</taxon>
        <taxon>Vibrionaceae</taxon>
        <taxon>Vibrio</taxon>
    </lineage>
</organism>
<comment type="caution">
    <text evidence="8">The sequence shown here is derived from an EMBL/GenBank/DDBJ whole genome shotgun (WGS) entry which is preliminary data.</text>
</comment>
<reference evidence="9" key="2">
    <citation type="submission" date="2014-09" db="EMBL/GenBank/DDBJ databases">
        <authorList>
            <consortium name="NBRP consortium"/>
            <person name="Sawabe T."/>
            <person name="Meirelles P."/>
            <person name="Nakanishi M."/>
            <person name="Sayaka M."/>
            <person name="Hattori M."/>
            <person name="Ohkuma M."/>
        </authorList>
    </citation>
    <scope>NUCLEOTIDE SEQUENCE [LARGE SCALE GENOMIC DNA]</scope>
    <source>
        <strain evidence="9">JCM 19239</strain>
    </source>
</reference>
<evidence type="ECO:0000256" key="5">
    <source>
        <dbReference type="ARBA" id="ARBA00033074"/>
    </source>
</evidence>
<evidence type="ECO:0000313" key="9">
    <source>
        <dbReference type="Proteomes" id="UP000029223"/>
    </source>
</evidence>
<dbReference type="EMBL" id="BBMS01000030">
    <property type="protein sequence ID" value="GAL27537.1"/>
    <property type="molecule type" value="Genomic_DNA"/>
</dbReference>
<dbReference type="Pfam" id="PF02465">
    <property type="entry name" value="FliD_N"/>
    <property type="match status" value="1"/>
</dbReference>
<dbReference type="Proteomes" id="UP000029223">
    <property type="component" value="Unassembled WGS sequence"/>
</dbReference>